<reference evidence="3 4" key="1">
    <citation type="submission" date="2020-10" db="EMBL/GenBank/DDBJ databases">
        <title>Identification of Nocardia species via Next-generation sequencing and recognition of intraspecies genetic diversity.</title>
        <authorList>
            <person name="Li P."/>
            <person name="Li P."/>
            <person name="Lu B."/>
        </authorList>
    </citation>
    <scope>NUCLEOTIDE SEQUENCE [LARGE SCALE GENOMIC DNA]</scope>
    <source>
        <strain evidence="3 4">BJ06-0143</strain>
    </source>
</reference>
<dbReference type="SUPFAM" id="SSF51338">
    <property type="entry name" value="Composite domain of metallo-dependent hydrolases"/>
    <property type="match status" value="1"/>
</dbReference>
<feature type="compositionally biased region" description="Pro residues" evidence="1">
    <location>
        <begin position="229"/>
        <end position="242"/>
    </location>
</feature>
<dbReference type="Gene3D" id="3.10.310.70">
    <property type="match status" value="1"/>
</dbReference>
<evidence type="ECO:0000256" key="1">
    <source>
        <dbReference type="SAM" id="MobiDB-lite"/>
    </source>
</evidence>
<dbReference type="Proteomes" id="UP000707731">
    <property type="component" value="Unassembled WGS sequence"/>
</dbReference>
<dbReference type="EMBL" id="JADLQN010000001">
    <property type="protein sequence ID" value="MBF6353587.1"/>
    <property type="molecule type" value="Genomic_DNA"/>
</dbReference>
<dbReference type="Gene3D" id="3.20.20.140">
    <property type="entry name" value="Metal-dependent hydrolases"/>
    <property type="match status" value="2"/>
</dbReference>
<dbReference type="PANTHER" id="PTHR22642">
    <property type="entry name" value="IMIDAZOLONEPROPIONASE"/>
    <property type="match status" value="1"/>
</dbReference>
<sequence>MQSPDGRVDVAVTGHQISAIGAGLEAGAAEVIDGHGDPLLPGLHDHHLHLHALAADADSVRCGPPRVHTSDDLAAALAAAPGTGWIRGVGYVETVAGLLDAAGLDRVHARRPVRMQHRSGALWILNSTACQALRLETADHPGVERDASGRPTGRVWRADAWLRDRLPAAQPPSLAGIGADLARFGVTGVTDATPQLPPDSLSALLDAHLSGALPQRLHLLGIPLDNPAEPSPSPKPLPPPRSHPVDTALRVPFPDTVTTGPYKIVIADSDPLDFEALAATVRRAHTHHRPVAVHCVSREALLVLLAVFDEVGSLRGDRIEHGALIPAESFPQLRRYGLTIVTQPGFLAHRGDDYLRRVAPEDIPDLYRCRSLLGEGIPVALSSDAPYGPLNPWSVIAAATTRRAPTGDILGARERLTATEALDAYLTALDAPGGRPRTIRVGAPADLVLLDRPLAEAVEPESEPVRCTMMRGRIRFRR</sequence>
<dbReference type="Pfam" id="PF07969">
    <property type="entry name" value="Amidohydro_3"/>
    <property type="match status" value="1"/>
</dbReference>
<gene>
    <name evidence="3" type="ORF">IU449_03320</name>
</gene>
<proteinExistence type="predicted"/>
<evidence type="ECO:0000313" key="4">
    <source>
        <dbReference type="Proteomes" id="UP000707731"/>
    </source>
</evidence>
<evidence type="ECO:0000259" key="2">
    <source>
        <dbReference type="Pfam" id="PF07969"/>
    </source>
</evidence>
<comment type="caution">
    <text evidence="3">The sequence shown here is derived from an EMBL/GenBank/DDBJ whole genome shotgun (WGS) entry which is preliminary data.</text>
</comment>
<keyword evidence="4" id="KW-1185">Reference proteome</keyword>
<protein>
    <submittedName>
        <fullName evidence="3">Amidohydrolase family protein</fullName>
    </submittedName>
</protein>
<name>A0ABS0D526_9NOCA</name>
<dbReference type="InterPro" id="IPR013108">
    <property type="entry name" value="Amidohydro_3"/>
</dbReference>
<feature type="region of interest" description="Disordered" evidence="1">
    <location>
        <begin position="223"/>
        <end position="243"/>
    </location>
</feature>
<dbReference type="PANTHER" id="PTHR22642:SF2">
    <property type="entry name" value="PROTEIN LONG AFTER FAR-RED 3"/>
    <property type="match status" value="1"/>
</dbReference>
<feature type="domain" description="Amidohydrolase 3" evidence="2">
    <location>
        <begin position="30"/>
        <end position="475"/>
    </location>
</feature>
<organism evidence="3 4">
    <name type="scientific">Nocardia higoensis</name>
    <dbReference type="NCBI Taxonomy" id="228599"/>
    <lineage>
        <taxon>Bacteria</taxon>
        <taxon>Bacillati</taxon>
        <taxon>Actinomycetota</taxon>
        <taxon>Actinomycetes</taxon>
        <taxon>Mycobacteriales</taxon>
        <taxon>Nocardiaceae</taxon>
        <taxon>Nocardia</taxon>
    </lineage>
</organism>
<dbReference type="InterPro" id="IPR011059">
    <property type="entry name" value="Metal-dep_hydrolase_composite"/>
</dbReference>
<dbReference type="InterPro" id="IPR032466">
    <property type="entry name" value="Metal_Hydrolase"/>
</dbReference>
<evidence type="ECO:0000313" key="3">
    <source>
        <dbReference type="EMBL" id="MBF6353587.1"/>
    </source>
</evidence>
<dbReference type="SUPFAM" id="SSF51556">
    <property type="entry name" value="Metallo-dependent hydrolases"/>
    <property type="match status" value="1"/>
</dbReference>
<dbReference type="Gene3D" id="2.30.40.10">
    <property type="entry name" value="Urease, subunit C, domain 1"/>
    <property type="match status" value="1"/>
</dbReference>
<accession>A0ABS0D526</accession>